<organism evidence="2 3">
    <name type="scientific">Streptomyces paromomycinus</name>
    <name type="common">Streptomyces rimosus subsp. paromomycinus</name>
    <dbReference type="NCBI Taxonomy" id="92743"/>
    <lineage>
        <taxon>Bacteria</taxon>
        <taxon>Bacillati</taxon>
        <taxon>Actinomycetota</taxon>
        <taxon>Actinomycetes</taxon>
        <taxon>Kitasatosporales</taxon>
        <taxon>Streptomycetaceae</taxon>
        <taxon>Streptomyces</taxon>
    </lineage>
</organism>
<gene>
    <name evidence="2" type="ORF">GKJPGBOP_08000</name>
</gene>
<protein>
    <submittedName>
        <fullName evidence="2">Uncharacterized protein</fullName>
    </submittedName>
</protein>
<evidence type="ECO:0000256" key="1">
    <source>
        <dbReference type="SAM" id="MobiDB-lite"/>
    </source>
</evidence>
<evidence type="ECO:0000313" key="3">
    <source>
        <dbReference type="Proteomes" id="UP000286746"/>
    </source>
</evidence>
<dbReference type="Proteomes" id="UP000286746">
    <property type="component" value="Unassembled WGS sequence"/>
</dbReference>
<dbReference type="EMBL" id="BHZD01000001">
    <property type="protein sequence ID" value="GCD48204.1"/>
    <property type="molecule type" value="Genomic_DNA"/>
</dbReference>
<reference evidence="2 3" key="1">
    <citation type="submission" date="2018-11" db="EMBL/GenBank/DDBJ databases">
        <title>Whole genome sequence of Streptomyces paromomycinus NBRC 15454(T).</title>
        <authorList>
            <person name="Komaki H."/>
            <person name="Tamura T."/>
        </authorList>
    </citation>
    <scope>NUCLEOTIDE SEQUENCE [LARGE SCALE GENOMIC DNA]</scope>
    <source>
        <strain evidence="2 3">NBRC 15454</strain>
    </source>
</reference>
<evidence type="ECO:0000313" key="2">
    <source>
        <dbReference type="EMBL" id="GCD48204.1"/>
    </source>
</evidence>
<accession>A0A401WFT5</accession>
<feature type="region of interest" description="Disordered" evidence="1">
    <location>
        <begin position="81"/>
        <end position="108"/>
    </location>
</feature>
<proteinExistence type="predicted"/>
<sequence>MSQNTATFQQSVAERQVLCEGSSPGCDAKSFRSRARGVESGVGHFPSSWQGDEWRNIGGSDTPLTSCRPSVGVVVAVRPRQDGAVEAPPSTGDRHATSHRNSWVRVPGSPLRRADENCKLVPGIAPLSLLERTNTGRTEQSSALSPLGGDHLAARPGLGGPVAVPWVDRACLVTGVPGWAVRWASVSRGGIRRSHPGRRLRLRFPAVRRWSRPARSPPTWQGPGRRLHRVPAWGRRGSRACDASSRCLGVSLSRCLGDGRGWVAAGQRGTDRPAPGAGRSFSAAAVRRRRSECVGLDGCQSRQVSFSLIPGPEGTVVLRLAPPSQVTWPVASLRRYLYAIDVPAGSFTSSFQVG</sequence>
<dbReference type="AlphaFoldDB" id="A0A401WFT5"/>
<name>A0A401WFT5_STREY</name>
<keyword evidence="3" id="KW-1185">Reference proteome</keyword>
<comment type="caution">
    <text evidence="2">The sequence shown here is derived from an EMBL/GenBank/DDBJ whole genome shotgun (WGS) entry which is preliminary data.</text>
</comment>